<dbReference type="RefSeq" id="WP_116039826.1">
    <property type="nucleotide sequence ID" value="NZ_QRDX01000002.1"/>
</dbReference>
<keyword evidence="1" id="KW-0812">Transmembrane</keyword>
<feature type="transmembrane region" description="Helical" evidence="1">
    <location>
        <begin position="344"/>
        <end position="363"/>
    </location>
</feature>
<dbReference type="EMBL" id="QRDX01000002">
    <property type="protein sequence ID" value="RED49399.1"/>
    <property type="molecule type" value="Genomic_DNA"/>
</dbReference>
<keyword evidence="1" id="KW-1133">Transmembrane helix</keyword>
<feature type="transmembrane region" description="Helical" evidence="1">
    <location>
        <begin position="12"/>
        <end position="30"/>
    </location>
</feature>
<dbReference type="InterPro" id="IPR018580">
    <property type="entry name" value="Uncharacterised_YfhO"/>
</dbReference>
<dbReference type="Proteomes" id="UP000256629">
    <property type="component" value="Unassembled WGS sequence"/>
</dbReference>
<protein>
    <submittedName>
        <fullName evidence="2">Membrane protein YfhO</fullName>
    </submittedName>
</protein>
<feature type="transmembrane region" description="Helical" evidence="1">
    <location>
        <begin position="192"/>
        <end position="211"/>
    </location>
</feature>
<organism evidence="2 3">
    <name type="scientific">Seonamhaeicola aphaedonensis</name>
    <dbReference type="NCBI Taxonomy" id="1461338"/>
    <lineage>
        <taxon>Bacteria</taxon>
        <taxon>Pseudomonadati</taxon>
        <taxon>Bacteroidota</taxon>
        <taxon>Flavobacteriia</taxon>
        <taxon>Flavobacteriales</taxon>
        <taxon>Flavobacteriaceae</taxon>
    </lineage>
</organism>
<feature type="transmembrane region" description="Helical" evidence="1">
    <location>
        <begin position="99"/>
        <end position="116"/>
    </location>
</feature>
<evidence type="ECO:0000313" key="3">
    <source>
        <dbReference type="Proteomes" id="UP000256629"/>
    </source>
</evidence>
<gene>
    <name evidence="2" type="ORF">DFQ02_102171</name>
</gene>
<keyword evidence="1" id="KW-0472">Membrane</keyword>
<feature type="transmembrane region" description="Helical" evidence="1">
    <location>
        <begin position="499"/>
        <end position="517"/>
    </location>
</feature>
<sequence>MPISFKKILPHILILLGFVAISLAYFSPVLQGKAIFQNDIKQYIGMSKQQKDFRAETGEETYWTNSAFGGMPTYQLGAIYPNNYIKKLDLALRFLPRPADYLFLYLLSFYILLLVLKVDFKLAAIGALAFGFSTYLIIILGVGHNSKAHAIAYMPMVLSGILLTFQRKYFTGFLLTTIAMGLEIVSNHFQMTYYLLLLVIVLGLVYLIDAYKKKVLSHYFKSVGILVLAVFLSIGLNATGVLATKEYVKESTRGKSELTINPDGSPKEVTSGLDRDYITQFSYGLVETFNLFIPRFMGGGNSENLGKDSNTYEAYRKLGASHTQALEAAEYAPMYWGKQPIVEAPAYVGAVVLFLFVLGLFLVKGRLKWWLVGGTILSLLLSYGKNLSFLTNFFIDYVPLYNKFRAVSSIQVLLELCVPVLAVFSLVKLLNNFEKDEEKLKALKYTTVITGGLAILFLLLKDTLFNFSGASDGVYIQNYGQDFIRSIKEDRRAIFTSDTIRTLVLVLLSAATIYYYLKGKLKEQWLLVIFGVLILFDLIGVNRRYVNNDDFVPAITMNKPFNANAADKEILKDKSHFRVFDISNEGLQNRTKASYFHNSLNGYNAAELKRYREVFDFYVSKNNINVLNMLNTKYIIADSEEGIISYVNDKANGNAWFVKKLKVVETANEEILALDSLDNKNVATIHKSQLKASVFKPENNLSFEVDSLTSITLKEVKPNYLKYASNNSNDGFAVFSEIYYGNGWKTYINGAPTNHVRVNYTLRGMNIPKGQHVIEFKFDPDVVKTGSTIALASSVLLVLLVLGGLFFEFKQNKT</sequence>
<dbReference type="PANTHER" id="PTHR38454">
    <property type="entry name" value="INTEGRAL MEMBRANE PROTEIN-RELATED"/>
    <property type="match status" value="1"/>
</dbReference>
<feature type="transmembrane region" description="Helical" evidence="1">
    <location>
        <begin position="410"/>
        <end position="430"/>
    </location>
</feature>
<comment type="caution">
    <text evidence="2">The sequence shown here is derived from an EMBL/GenBank/DDBJ whole genome shotgun (WGS) entry which is preliminary data.</text>
</comment>
<evidence type="ECO:0000256" key="1">
    <source>
        <dbReference type="SAM" id="Phobius"/>
    </source>
</evidence>
<evidence type="ECO:0000313" key="2">
    <source>
        <dbReference type="EMBL" id="RED49399.1"/>
    </source>
</evidence>
<dbReference type="Pfam" id="PF09586">
    <property type="entry name" value="YfhO"/>
    <property type="match status" value="1"/>
</dbReference>
<reference evidence="2 3" key="1">
    <citation type="submission" date="2018-07" db="EMBL/GenBank/DDBJ databases">
        <title>Genomic Encyclopedia of Type Strains, Phase III (KMG-III): the genomes of soil and plant-associated and newly described type strains.</title>
        <authorList>
            <person name="Whitman W."/>
        </authorList>
    </citation>
    <scope>NUCLEOTIDE SEQUENCE [LARGE SCALE GENOMIC DNA]</scope>
    <source>
        <strain evidence="2 3">CECT 8487</strain>
    </source>
</reference>
<feature type="transmembrane region" description="Helical" evidence="1">
    <location>
        <begin position="442"/>
        <end position="460"/>
    </location>
</feature>
<dbReference type="PANTHER" id="PTHR38454:SF1">
    <property type="entry name" value="INTEGRAL MEMBRANE PROTEIN"/>
    <property type="match status" value="1"/>
</dbReference>
<proteinExistence type="predicted"/>
<feature type="transmembrane region" description="Helical" evidence="1">
    <location>
        <begin position="123"/>
        <end position="142"/>
    </location>
</feature>
<keyword evidence="3" id="KW-1185">Reference proteome</keyword>
<name>A0A3D9HIR2_9FLAO</name>
<feature type="transmembrane region" description="Helical" evidence="1">
    <location>
        <begin position="789"/>
        <end position="809"/>
    </location>
</feature>
<accession>A0A3D9HIR2</accession>
<feature type="transmembrane region" description="Helical" evidence="1">
    <location>
        <begin position="370"/>
        <end position="390"/>
    </location>
</feature>
<feature type="transmembrane region" description="Helical" evidence="1">
    <location>
        <begin position="524"/>
        <end position="541"/>
    </location>
</feature>
<dbReference type="AlphaFoldDB" id="A0A3D9HIR2"/>
<feature type="transmembrane region" description="Helical" evidence="1">
    <location>
        <begin position="223"/>
        <end position="243"/>
    </location>
</feature>
<dbReference type="OrthoDB" id="9772884at2"/>